<dbReference type="SUPFAM" id="SSF47353">
    <property type="entry name" value="Retrovirus capsid dimerization domain-like"/>
    <property type="match status" value="1"/>
</dbReference>
<evidence type="ECO:0000256" key="4">
    <source>
        <dbReference type="PROSITE-ProRule" id="PRU00047"/>
    </source>
</evidence>
<dbReference type="InterPro" id="IPR045345">
    <property type="entry name" value="Gag_p24_C"/>
</dbReference>
<evidence type="ECO:0000256" key="3">
    <source>
        <dbReference type="ARBA" id="ARBA00022833"/>
    </source>
</evidence>
<dbReference type="Gene3D" id="1.10.375.10">
    <property type="entry name" value="Human Immunodeficiency Virus Type 1 Capsid Protein"/>
    <property type="match status" value="1"/>
</dbReference>
<evidence type="ECO:0000313" key="13">
    <source>
        <dbReference type="RefSeq" id="XP_072814742.1"/>
    </source>
</evidence>
<keyword evidence="1" id="KW-0479">Metal-binding</keyword>
<dbReference type="PROSITE" id="PS50158">
    <property type="entry name" value="ZF_CCHC"/>
    <property type="match status" value="1"/>
</dbReference>
<dbReference type="RefSeq" id="XP_072814739.1">
    <property type="nucleotide sequence ID" value="XM_072958638.1"/>
</dbReference>
<dbReference type="InterPro" id="IPR008916">
    <property type="entry name" value="Retrov_capsid_C"/>
</dbReference>
<evidence type="ECO:0000313" key="12">
    <source>
        <dbReference type="RefSeq" id="XP_072814741.1"/>
    </source>
</evidence>
<dbReference type="Pfam" id="PF00607">
    <property type="entry name" value="Gag_p24"/>
    <property type="match status" value="1"/>
</dbReference>
<dbReference type="Proteomes" id="UP001652581">
    <property type="component" value="Chromosome 3"/>
</dbReference>
<dbReference type="RefSeq" id="XP_072814737.1">
    <property type="nucleotide sequence ID" value="XM_072958636.1"/>
</dbReference>
<evidence type="ECO:0000313" key="7">
    <source>
        <dbReference type="RefSeq" id="XP_072814736.1"/>
    </source>
</evidence>
<gene>
    <name evidence="7 8 9 10 11 12 13" type="primary">LOC140695678</name>
</gene>
<dbReference type="Pfam" id="PF19317">
    <property type="entry name" value="Gag_p24_C"/>
    <property type="match status" value="1"/>
</dbReference>
<dbReference type="GeneID" id="140695678"/>
<dbReference type="Gene3D" id="1.10.1200.30">
    <property type="match status" value="1"/>
</dbReference>
<dbReference type="SUPFAM" id="SSF57756">
    <property type="entry name" value="Retrovirus zinc finger-like domains"/>
    <property type="match status" value="2"/>
</dbReference>
<dbReference type="RefSeq" id="XP_072814741.1">
    <property type="nucleotide sequence ID" value="XM_072958640.1"/>
</dbReference>
<dbReference type="InterPro" id="IPR036875">
    <property type="entry name" value="Znf_CCHC_sf"/>
</dbReference>
<evidence type="ECO:0000259" key="5">
    <source>
        <dbReference type="PROSITE" id="PS50158"/>
    </source>
</evidence>
<organism evidence="6 10">
    <name type="scientific">Vicugna pacos</name>
    <name type="common">Alpaca</name>
    <name type="synonym">Lama pacos</name>
    <dbReference type="NCBI Taxonomy" id="30538"/>
    <lineage>
        <taxon>Eukaryota</taxon>
        <taxon>Metazoa</taxon>
        <taxon>Chordata</taxon>
        <taxon>Craniata</taxon>
        <taxon>Vertebrata</taxon>
        <taxon>Euteleostomi</taxon>
        <taxon>Mammalia</taxon>
        <taxon>Eutheria</taxon>
        <taxon>Laurasiatheria</taxon>
        <taxon>Artiodactyla</taxon>
        <taxon>Tylopoda</taxon>
        <taxon>Camelidae</taxon>
        <taxon>Vicugna</taxon>
    </lineage>
</organism>
<dbReference type="PANTHER" id="PTHR40389">
    <property type="entry name" value="ENDOGENOUS RETROVIRUS GROUP K MEMBER 24 GAG POLYPROTEIN-RELATED"/>
    <property type="match status" value="1"/>
</dbReference>
<dbReference type="RefSeq" id="XP_072814742.1">
    <property type="nucleotide sequence ID" value="XM_072958641.1"/>
</dbReference>
<keyword evidence="2 4" id="KW-0863">Zinc-finger</keyword>
<evidence type="ECO:0000313" key="11">
    <source>
        <dbReference type="RefSeq" id="XP_072814740.1"/>
    </source>
</evidence>
<dbReference type="InterPro" id="IPR010999">
    <property type="entry name" value="Retrovr_matrix"/>
</dbReference>
<dbReference type="SUPFAM" id="SSF47943">
    <property type="entry name" value="Retrovirus capsid protein, N-terminal core domain"/>
    <property type="match status" value="1"/>
</dbReference>
<evidence type="ECO:0000313" key="6">
    <source>
        <dbReference type="Proteomes" id="UP001652581"/>
    </source>
</evidence>
<feature type="domain" description="CCHC-type" evidence="5">
    <location>
        <begin position="499"/>
        <end position="514"/>
    </location>
</feature>
<dbReference type="InterPro" id="IPR001878">
    <property type="entry name" value="Znf_CCHC"/>
</dbReference>
<dbReference type="SUPFAM" id="SSF47836">
    <property type="entry name" value="Retroviral matrix proteins"/>
    <property type="match status" value="1"/>
</dbReference>
<dbReference type="RefSeq" id="XP_072814738.1">
    <property type="nucleotide sequence ID" value="XM_072958637.1"/>
</dbReference>
<keyword evidence="6" id="KW-1185">Reference proteome</keyword>
<dbReference type="Gene3D" id="1.10.150.490">
    <property type="entry name" value="Retroviral GAG p10 protein"/>
    <property type="match status" value="1"/>
</dbReference>
<dbReference type="Pfam" id="PF00098">
    <property type="entry name" value="zf-CCHC"/>
    <property type="match status" value="1"/>
</dbReference>
<dbReference type="Pfam" id="PF02337">
    <property type="entry name" value="Gag_p10"/>
    <property type="match status" value="1"/>
</dbReference>
<dbReference type="InterPro" id="IPR008919">
    <property type="entry name" value="Retrov_capsid_N"/>
</dbReference>
<dbReference type="Gene3D" id="4.10.60.10">
    <property type="entry name" value="Zinc finger, CCHC-type"/>
    <property type="match status" value="1"/>
</dbReference>
<accession>A0ABM5D1F8</accession>
<evidence type="ECO:0000256" key="2">
    <source>
        <dbReference type="ARBA" id="ARBA00022771"/>
    </source>
</evidence>
<dbReference type="InterPro" id="IPR003322">
    <property type="entry name" value="B_retro_matrix"/>
</dbReference>
<protein>
    <submittedName>
        <fullName evidence="7 8">Endogenous retrovirus group K member 7 Gag polyprotein-like</fullName>
    </submittedName>
</protein>
<dbReference type="RefSeq" id="XP_072814740.1">
    <property type="nucleotide sequence ID" value="XM_072958639.1"/>
</dbReference>
<sequence length="615" mass="68712">MGQNNSKGLFVQILRVMLKERGIQVSKQCLEQFLVFVKEICPWLPEQGTVNLETWKVVGVRLRDYYTANGPNKMPATILPLWLLIRDCLDPATEGEKFDTVKIENIEPSAPTYPDVKEIPYAPPAVNATDGPFDSELDPADQEELEDQAARYHKDEDPWGIFFEENKTFDMSKFKDIITECVQQNLSKKEQKKPPIISSPPPSYSPQEEKASKFVVLSPLQKALQQASKEGEHIPGFSLVYPVLEDAQQQRYYETIPFKQLKELKMACAQYGPTAPFTQAIVESLGNQYLPPNDWKQVARACLSGGNYLLWKSEFYENCAATASINQRQGIQVTLEQLTGEGQYQDTHSQLGYLPGAYPQINAAALRAWRKLPNSENKTEDLSKIRQGPDEPYQDFVARLMETIGKVIGDEQAGLVLAKQLAYENANSACQAALRPYRKKSNLADFIRICADIGPSYVQGIALAAALQGKTVKEVLFQQNRPKRNFQGTSRVAGPPGSCHACGQLGHRANQCPKRGQQPPGQDILVTSPGLCPKCKKGKHWAKDCRSKTDINGQLLNQGNWVRGQPQAPKQCYGAIQETSQVSHNPFLPDQVFQTSIEQPQGVQDWTSVPPPTQY</sequence>
<proteinExistence type="predicted"/>
<reference evidence="7 8" key="1">
    <citation type="submission" date="2025-05" db="UniProtKB">
        <authorList>
            <consortium name="RefSeq"/>
        </authorList>
    </citation>
    <scope>IDENTIFICATION</scope>
</reference>
<evidence type="ECO:0000313" key="9">
    <source>
        <dbReference type="RefSeq" id="XP_072814738.1"/>
    </source>
</evidence>
<evidence type="ECO:0000313" key="10">
    <source>
        <dbReference type="RefSeq" id="XP_072814739.1"/>
    </source>
</evidence>
<dbReference type="InterPro" id="IPR050195">
    <property type="entry name" value="Primate_lentivir_Gag_pol-like"/>
</dbReference>
<dbReference type="InterPro" id="IPR038124">
    <property type="entry name" value="B_retro_matrix_sf"/>
</dbReference>
<dbReference type="RefSeq" id="XP_072814736.1">
    <property type="nucleotide sequence ID" value="XM_072958635.1"/>
</dbReference>
<keyword evidence="3" id="KW-0862">Zinc</keyword>
<dbReference type="SMART" id="SM00343">
    <property type="entry name" value="ZnF_C2HC"/>
    <property type="match status" value="2"/>
</dbReference>
<dbReference type="Pfam" id="PF14787">
    <property type="entry name" value="zf-CCHC_5"/>
    <property type="match status" value="1"/>
</dbReference>
<evidence type="ECO:0000313" key="8">
    <source>
        <dbReference type="RefSeq" id="XP_072814737.1"/>
    </source>
</evidence>
<name>A0ABM5D1F8_VICPA</name>
<dbReference type="PANTHER" id="PTHR40389:SF3">
    <property type="entry name" value="IGE-BINDING PROTEIN"/>
    <property type="match status" value="1"/>
</dbReference>
<evidence type="ECO:0000256" key="1">
    <source>
        <dbReference type="ARBA" id="ARBA00022723"/>
    </source>
</evidence>